<evidence type="ECO:0000256" key="5">
    <source>
        <dbReference type="ARBA" id="ARBA00022771"/>
    </source>
</evidence>
<accession>A0A218U7N2</accession>
<comment type="caution">
    <text evidence="12">The sequence shown here is derived from an EMBL/GenBank/DDBJ whole genome shotgun (WGS) entry which is preliminary data.</text>
</comment>
<name>A0A218U7N2_9PASE</name>
<proteinExistence type="inferred from homology"/>
<dbReference type="EMBL" id="MUZQ01000908">
    <property type="protein sequence ID" value="OWK49510.1"/>
    <property type="molecule type" value="Genomic_DNA"/>
</dbReference>
<dbReference type="GO" id="GO:0016567">
    <property type="term" value="P:protein ubiquitination"/>
    <property type="evidence" value="ECO:0007669"/>
    <property type="project" value="UniProtKB-UniRule"/>
</dbReference>
<protein>
    <recommendedName>
        <fullName evidence="9">E3 ubiquitin protein ligase</fullName>
        <ecNumber evidence="9">2.3.2.27</ecNumber>
    </recommendedName>
</protein>
<dbReference type="InterPro" id="IPR013956">
    <property type="entry name" value="E3_ubiquit_lig_Bre1"/>
</dbReference>
<dbReference type="AlphaFoldDB" id="A0A218U7N2"/>
<evidence type="ECO:0000256" key="3">
    <source>
        <dbReference type="ARBA" id="ARBA00022553"/>
    </source>
</evidence>
<keyword evidence="3" id="KW-0597">Phosphoprotein</keyword>
<feature type="domain" description="BRE1A/B-like" evidence="11">
    <location>
        <begin position="136"/>
        <end position="217"/>
    </location>
</feature>
<dbReference type="PANTHER" id="PTHR23163:SF4">
    <property type="entry name" value="E3 UBIQUITIN-PROTEIN LIGASE BRE1B"/>
    <property type="match status" value="1"/>
</dbReference>
<dbReference type="EC" id="2.3.2.27" evidence="9"/>
<keyword evidence="6 9" id="KW-0862">Zinc</keyword>
<dbReference type="Pfam" id="PF26052">
    <property type="entry name" value="BRE1B"/>
    <property type="match status" value="1"/>
</dbReference>
<keyword evidence="7" id="KW-0832">Ubl conjugation</keyword>
<reference evidence="12 13" key="1">
    <citation type="submission" date="2017-05" db="EMBL/GenBank/DDBJ databases">
        <title>Genome of assembly of the Bengalese finch, Lonchura striata domestica.</title>
        <authorList>
            <person name="Colquitt B.M."/>
            <person name="Brainard M.S."/>
        </authorList>
    </citation>
    <scope>NUCLEOTIDE SEQUENCE [LARGE SCALE GENOMIC DNA]</scope>
    <source>
        <strain evidence="12">White83orange57</strain>
    </source>
</reference>
<keyword evidence="9" id="KW-0808">Transferase</keyword>
<evidence type="ECO:0000313" key="13">
    <source>
        <dbReference type="Proteomes" id="UP000197619"/>
    </source>
</evidence>
<comment type="pathway">
    <text evidence="9">Protein modification; protein ubiquitination.</text>
</comment>
<evidence type="ECO:0000259" key="11">
    <source>
        <dbReference type="Pfam" id="PF26052"/>
    </source>
</evidence>
<comment type="subcellular location">
    <subcellularLocation>
        <location evidence="1 9">Nucleus</location>
    </subcellularLocation>
</comment>
<evidence type="ECO:0000256" key="6">
    <source>
        <dbReference type="ARBA" id="ARBA00022833"/>
    </source>
</evidence>
<evidence type="ECO:0000256" key="2">
    <source>
        <dbReference type="ARBA" id="ARBA00022499"/>
    </source>
</evidence>
<feature type="coiled-coil region" evidence="10">
    <location>
        <begin position="143"/>
        <end position="212"/>
    </location>
</feature>
<dbReference type="GO" id="GO:0061630">
    <property type="term" value="F:ubiquitin protein ligase activity"/>
    <property type="evidence" value="ECO:0007669"/>
    <property type="project" value="UniProtKB-EC"/>
</dbReference>
<evidence type="ECO:0000256" key="8">
    <source>
        <dbReference type="ARBA" id="ARBA00023242"/>
    </source>
</evidence>
<evidence type="ECO:0000256" key="1">
    <source>
        <dbReference type="ARBA" id="ARBA00004123"/>
    </source>
</evidence>
<dbReference type="PANTHER" id="PTHR23163">
    <property type="entry name" value="RING FINGER PROTEIN-RELATED"/>
    <property type="match status" value="1"/>
</dbReference>
<gene>
    <name evidence="12" type="primary">RNF40_0</name>
    <name evidence="12" type="ORF">RLOC_00009151</name>
</gene>
<organism evidence="12 13">
    <name type="scientific">Lonchura striata</name>
    <name type="common">white-rumped munia</name>
    <dbReference type="NCBI Taxonomy" id="40157"/>
    <lineage>
        <taxon>Eukaryota</taxon>
        <taxon>Metazoa</taxon>
        <taxon>Chordata</taxon>
        <taxon>Craniata</taxon>
        <taxon>Vertebrata</taxon>
        <taxon>Euteleostomi</taxon>
        <taxon>Archelosauria</taxon>
        <taxon>Archosauria</taxon>
        <taxon>Dinosauria</taxon>
        <taxon>Saurischia</taxon>
        <taxon>Theropoda</taxon>
        <taxon>Coelurosauria</taxon>
        <taxon>Aves</taxon>
        <taxon>Neognathae</taxon>
        <taxon>Neoaves</taxon>
        <taxon>Telluraves</taxon>
        <taxon>Australaves</taxon>
        <taxon>Passeriformes</taxon>
        <taxon>Passeroidea</taxon>
        <taxon>Estrildidae</taxon>
        <taxon>Estrildinae</taxon>
        <taxon>Lonchura</taxon>
    </lineage>
</organism>
<keyword evidence="9 10" id="KW-0175">Coiled coil</keyword>
<keyword evidence="8 9" id="KW-0539">Nucleus</keyword>
<evidence type="ECO:0000256" key="10">
    <source>
        <dbReference type="SAM" id="Coils"/>
    </source>
</evidence>
<keyword evidence="2" id="KW-1017">Isopeptide bond</keyword>
<keyword evidence="9" id="KW-0833">Ubl conjugation pathway</keyword>
<dbReference type="UniPathway" id="UPA00143"/>
<keyword evidence="9" id="KW-0156">Chromatin regulator</keyword>
<dbReference type="Proteomes" id="UP000197619">
    <property type="component" value="Unassembled WGS sequence"/>
</dbReference>
<dbReference type="GO" id="GO:0005634">
    <property type="term" value="C:nucleus"/>
    <property type="evidence" value="ECO:0007669"/>
    <property type="project" value="UniProtKB-SubCell"/>
</dbReference>
<feature type="non-terminal residue" evidence="12">
    <location>
        <position position="217"/>
    </location>
</feature>
<evidence type="ECO:0000313" key="12">
    <source>
        <dbReference type="EMBL" id="OWK49510.1"/>
    </source>
</evidence>
<sequence>MDLKVLQFRNKKLAERLEQRQVCEDELRERIEKLEKRQATDDATLHLVNRFWAQPGRELLRELLREHRRLQELTLALHEKHQREALQLAELQDKAGWAETKVLELGTTLEGLQWDSAKLRKREGRLDRHLAEALEQSDELGVQKRLRTEVIQLEDTLAQVRKEYEMLRIEFEQNLAANEQAGPINREMRHLISSLQNHNHQLKGDVQRYKRKLREVQ</sequence>
<dbReference type="GO" id="GO:0033503">
    <property type="term" value="C:HULC complex"/>
    <property type="evidence" value="ECO:0007669"/>
    <property type="project" value="TreeGrafter"/>
</dbReference>
<evidence type="ECO:0000256" key="9">
    <source>
        <dbReference type="RuleBase" id="RU365038"/>
    </source>
</evidence>
<dbReference type="GO" id="GO:0008270">
    <property type="term" value="F:zinc ion binding"/>
    <property type="evidence" value="ECO:0007669"/>
    <property type="project" value="UniProtKB-KW"/>
</dbReference>
<comment type="similarity">
    <text evidence="9">Belongs to the BRE1 family.</text>
</comment>
<dbReference type="GO" id="GO:0006325">
    <property type="term" value="P:chromatin organization"/>
    <property type="evidence" value="ECO:0007669"/>
    <property type="project" value="UniProtKB-KW"/>
</dbReference>
<keyword evidence="4 9" id="KW-0479">Metal-binding</keyword>
<evidence type="ECO:0000256" key="7">
    <source>
        <dbReference type="ARBA" id="ARBA00022843"/>
    </source>
</evidence>
<comment type="catalytic activity">
    <reaction evidence="9">
        <text>S-ubiquitinyl-[E2 ubiquitin-conjugating enzyme]-L-cysteine + [acceptor protein]-L-lysine = [E2 ubiquitin-conjugating enzyme]-L-cysteine + N(6)-ubiquitinyl-[acceptor protein]-L-lysine.</text>
        <dbReference type="EC" id="2.3.2.27"/>
    </reaction>
</comment>
<evidence type="ECO:0000256" key="4">
    <source>
        <dbReference type="ARBA" id="ARBA00022723"/>
    </source>
</evidence>
<dbReference type="InterPro" id="IPR058642">
    <property type="entry name" value="BRE1A/B-like_dom"/>
</dbReference>
<keyword evidence="13" id="KW-1185">Reference proteome</keyword>
<keyword evidence="5 9" id="KW-0863">Zinc-finger</keyword>